<dbReference type="InterPro" id="IPR027417">
    <property type="entry name" value="P-loop_NTPase"/>
</dbReference>
<dbReference type="SUPFAM" id="SSF52540">
    <property type="entry name" value="P-loop containing nucleoside triphosphate hydrolases"/>
    <property type="match status" value="1"/>
</dbReference>
<dbReference type="PANTHER" id="PTHR11669">
    <property type="entry name" value="REPLICATION FACTOR C / DNA POLYMERASE III GAMMA-TAU SUBUNIT"/>
    <property type="match status" value="1"/>
</dbReference>
<evidence type="ECO:0000259" key="4">
    <source>
        <dbReference type="SMART" id="SM00382"/>
    </source>
</evidence>
<accession>A0A6C0IE10</accession>
<dbReference type="EMBL" id="MN740152">
    <property type="protein sequence ID" value="QHT89753.1"/>
    <property type="molecule type" value="Genomic_DNA"/>
</dbReference>
<proteinExistence type="predicted"/>
<reference evidence="5" key="1">
    <citation type="journal article" date="2020" name="Nature">
        <title>Giant virus diversity and host interactions through global metagenomics.</title>
        <authorList>
            <person name="Schulz F."/>
            <person name="Roux S."/>
            <person name="Paez-Espino D."/>
            <person name="Jungbluth S."/>
            <person name="Walsh D.A."/>
            <person name="Denef V.J."/>
            <person name="McMahon K.D."/>
            <person name="Konstantinidis K.T."/>
            <person name="Eloe-Fadrosh E.A."/>
            <person name="Kyrpides N.C."/>
            <person name="Woyke T."/>
        </authorList>
    </citation>
    <scope>NUCLEOTIDE SEQUENCE</scope>
    <source>
        <strain evidence="5">GVMAG-M-3300023184-62</strain>
    </source>
</reference>
<dbReference type="GO" id="GO:0006281">
    <property type="term" value="P:DNA repair"/>
    <property type="evidence" value="ECO:0007669"/>
    <property type="project" value="TreeGrafter"/>
</dbReference>
<sequence>METNIIGQDGTIDILNKVIDNPPHIFLTGPHGCGKTTLAKDFVGAYFKRNGISWGNPDYLMELSSEKDRGMATVRSKLADFTREAPIVAGVYRWIIIDDADTLPIMSQQALRRPMEQYSHLTRFLFITSSPADLIAPLRSRCFHIQVAPLSLSDYGPQLLKNEGIDPASLSPDILQWLSSAALGIPAEYIHFARAVSLLGYSPSIAHIRAICAAPPFEQIIPLIKNIVPGNEEALLNSLLGVWYDGFGFEDVLENMYNTVDLFMILQPPHHEQFLTILARGWESQVRARVSLLDLLRLFIVPDITFAATT</sequence>
<dbReference type="InterPro" id="IPR003593">
    <property type="entry name" value="AAA+_ATPase"/>
</dbReference>
<organism evidence="5">
    <name type="scientific">viral metagenome</name>
    <dbReference type="NCBI Taxonomy" id="1070528"/>
    <lineage>
        <taxon>unclassified sequences</taxon>
        <taxon>metagenomes</taxon>
        <taxon>organismal metagenomes</taxon>
    </lineage>
</organism>
<dbReference type="InterPro" id="IPR003959">
    <property type="entry name" value="ATPase_AAA_core"/>
</dbReference>
<dbReference type="AlphaFoldDB" id="A0A6C0IE10"/>
<dbReference type="GO" id="GO:0005663">
    <property type="term" value="C:DNA replication factor C complex"/>
    <property type="evidence" value="ECO:0007669"/>
    <property type="project" value="TreeGrafter"/>
</dbReference>
<dbReference type="GO" id="GO:0006261">
    <property type="term" value="P:DNA-templated DNA replication"/>
    <property type="evidence" value="ECO:0007669"/>
    <property type="project" value="TreeGrafter"/>
</dbReference>
<dbReference type="GO" id="GO:0005524">
    <property type="term" value="F:ATP binding"/>
    <property type="evidence" value="ECO:0007669"/>
    <property type="project" value="UniProtKB-KW"/>
</dbReference>
<feature type="domain" description="AAA+ ATPase" evidence="4">
    <location>
        <begin position="21"/>
        <end position="152"/>
    </location>
</feature>
<evidence type="ECO:0000256" key="3">
    <source>
        <dbReference type="ARBA" id="ARBA00022840"/>
    </source>
</evidence>
<protein>
    <recommendedName>
        <fullName evidence="4">AAA+ ATPase domain-containing protein</fullName>
    </recommendedName>
</protein>
<dbReference type="GO" id="GO:0016887">
    <property type="term" value="F:ATP hydrolysis activity"/>
    <property type="evidence" value="ECO:0007669"/>
    <property type="project" value="InterPro"/>
</dbReference>
<dbReference type="CDD" id="cd00009">
    <property type="entry name" value="AAA"/>
    <property type="match status" value="1"/>
</dbReference>
<dbReference type="GO" id="GO:0003689">
    <property type="term" value="F:DNA clamp loader activity"/>
    <property type="evidence" value="ECO:0007669"/>
    <property type="project" value="TreeGrafter"/>
</dbReference>
<dbReference type="PANTHER" id="PTHR11669:SF20">
    <property type="entry name" value="REPLICATION FACTOR C SUBUNIT 4"/>
    <property type="match status" value="1"/>
</dbReference>
<dbReference type="Gene3D" id="3.40.50.300">
    <property type="entry name" value="P-loop containing nucleotide triphosphate hydrolases"/>
    <property type="match status" value="1"/>
</dbReference>
<evidence type="ECO:0000313" key="5">
    <source>
        <dbReference type="EMBL" id="QHT89753.1"/>
    </source>
</evidence>
<dbReference type="SMART" id="SM00382">
    <property type="entry name" value="AAA"/>
    <property type="match status" value="1"/>
</dbReference>
<name>A0A6C0IE10_9ZZZZ</name>
<dbReference type="InterPro" id="IPR050238">
    <property type="entry name" value="DNA_Rep/Repair_Clamp_Loader"/>
</dbReference>
<evidence type="ECO:0000256" key="2">
    <source>
        <dbReference type="ARBA" id="ARBA00022741"/>
    </source>
</evidence>
<keyword evidence="2" id="KW-0547">Nucleotide-binding</keyword>
<dbReference type="Pfam" id="PF00004">
    <property type="entry name" value="AAA"/>
    <property type="match status" value="1"/>
</dbReference>
<keyword evidence="3" id="KW-0067">ATP-binding</keyword>
<keyword evidence="1" id="KW-0235">DNA replication</keyword>
<evidence type="ECO:0000256" key="1">
    <source>
        <dbReference type="ARBA" id="ARBA00022705"/>
    </source>
</evidence>